<organism evidence="2 3">
    <name type="scientific">Prorocentrum cordatum</name>
    <dbReference type="NCBI Taxonomy" id="2364126"/>
    <lineage>
        <taxon>Eukaryota</taxon>
        <taxon>Sar</taxon>
        <taxon>Alveolata</taxon>
        <taxon>Dinophyceae</taxon>
        <taxon>Prorocentrales</taxon>
        <taxon>Prorocentraceae</taxon>
        <taxon>Prorocentrum</taxon>
    </lineage>
</organism>
<feature type="non-terminal residue" evidence="2">
    <location>
        <position position="1"/>
    </location>
</feature>
<dbReference type="Gene3D" id="2.30.30.940">
    <property type="match status" value="1"/>
</dbReference>
<sequence length="2031" mass="229948">DIMNDFPDWGYRRVGARLGELLGVSLQESDYQAVLRLQKAEPNASEANGHGWSNFSGNVRDHVDSIQELVVSHPELGYRAIGGRLEQRLGVKLSCAHLAVVRRIMTELSEGRAAVVELEWDEFSDDVREHVDSIRALVVAHPGMGYKGIAKEFEQHIRLKLSPAHLSVVRCIVEGISQGRAVAVDVRDHAATIMELMTRHPAMDYHGIAHELQKVLGVELSESQKQCIRAVMAEISIDLVAEDVAMPEQADVDDIFPGDVREHVDSIKELVASHPEWGCRSIGRNLEQRLGVKLSTAHLQVVHRIMIELSEGRAAEAPRQEWDEFSSDMREHVDSIRAHVVAHPGMGYRGIANEFQRHLRVRLSQAHLSGINRVMAGISQGRAVPGAQRARADCAEGAVDVRDHIATIKELMMQDPSMDYQGVAHQLEQKLQVELSDAQKQAIRGVMAQIGIQLVADDMAMPDQTDLEVFSGDVREHVDAIQELVASHPGLGCRAIGRKLGEQLGVKLSWAHVQVVERVMSELSEGRAAVGVSMRQQTERQNLPHFAGNLRQHVDDIKELMTLHPTAGRHHISRQLEIRLGQVLSARHESVIRRIMIQHGSLSYEFLSGDQEAPVVQRLVQGHAEAAARRKAVQDNYERGVSLAVLRRWMSEHYAPDAGERPVRRVWKGWGWDKYVDCAATCWARRVRAKTDEDQALQAIIKSAHREAVPLWMLGEGYRFFIAYENWVSCQQCGYRWQVHKGKLSGERLVYGDTLRSDRVSRLPRVLACGDRGYGTRCSLPLEALLWPLPAEIEAGVKTEQLYLVPQKNHWPVYLPGLQRFVTAYDFGPRLAAMRQAMREGPVGLMDVGELEALVQEYAVYGDFVREHCTEGIVSLLDIAKDEAATITPFLLFVTKQRERGSVTRGPTYNWKKTQVCRVNYKREDLDTCGAMTPRARAAYDWLMAHNRTYRRYVMQHKRELAAPAEYREMFIATYRLLIQSRGIEVALYPVLYPWEVYGDSDVSSWAKDRQLVKKSQLPTIKSSFLRKVHSRCRTYGDAEAVLDLAFLLYDMATAQRISASIATAERQGITPDVVADNSSTSESYWRHEQVLLHEPLFADWKAADRMSACQGMLSEHIYDLLYDGMKQILRPSEFFEEVFDYVIRLEFQGRKTEHIHIAAWVRPKGNLSGRSGQADRTAFVMFLEEVFRGSVDVQEGYGFLNYINGYVVKGNQSMDYQPDAARSAGDERSAWRTTYRMLCKLAPGLPEVFLDFAGAKHMYRTFGVVNAYAIIPGQDDKGSNDTKRLYRQYLLRTPVGDGPKPCGSFLSYLRTYKLSEDHQKVIERRGRGDDSRVAVGVRFAFEMQDNFIGQFCTMMFPHGDSGTFAPPQGDPELIPFTKHYLKAVKYLQHLACMTGTRPSCEESIRQRVKEMVPQEEGEAEERYRLRVLAKMKSTRWVGFARKATSIVELFDAPVETIADRLHEYSWEPYDGWPWLPPSRSSDSEDMPMRPGDQLFHPLRCADDTEGAYGKPFHGVDAALDYFEDVVAADLRIRVFPGRARSFRARLHAVHCYYNHMQHCRDHPDDIPLDVRRAADRLMHADSSIDARFAYYNEYKRQWNICDAHARPRITWSADQEEVLKTKVQHENINVETIHSAWHIYRRADTVVDYAPPSRLRTYDLFIIDEASQIEDDVAVRLHNGFRELPQRSTVFFAADFQQLNPLGSSAAMRTWITVMTTISLYTIHRTNDDRLLSFLRHVRLRQPHRGVIRSFFAGRTWDSITLELAVQRGMAIGARLGEPFHWLTVTNKGAEAINSACLSACGYDKPENHSPLCGDPKVAGKKRRFIAPGVVVRLTRNLDKERGFVNGANGTIDVVLENKSIFTVTLTGTKHRLLVHPITDAGDYFLPCTYGYATTIRRAQGSSLGLGALYFDHCYPPERGYGYVGASRFRHAERIYHFGCIRRTDWLPVSMGQDDPDEQTMRSTQSESDDEYGPGPRDSDTESEISTVADSSHPYDEDEEARCAILEHMSAFSGAGDLSAFAGRGLHGLV</sequence>
<dbReference type="InterPro" id="IPR027417">
    <property type="entry name" value="P-loop_NTPase"/>
</dbReference>
<evidence type="ECO:0000313" key="2">
    <source>
        <dbReference type="EMBL" id="CAK0851697.1"/>
    </source>
</evidence>
<keyword evidence="3" id="KW-1185">Reference proteome</keyword>
<name>A0ABN9TZ97_9DINO</name>
<dbReference type="SUPFAM" id="SSF52540">
    <property type="entry name" value="P-loop containing nucleoside triphosphate hydrolases"/>
    <property type="match status" value="1"/>
</dbReference>
<proteinExistence type="predicted"/>
<dbReference type="Proteomes" id="UP001189429">
    <property type="component" value="Unassembled WGS sequence"/>
</dbReference>
<evidence type="ECO:0000313" key="3">
    <source>
        <dbReference type="Proteomes" id="UP001189429"/>
    </source>
</evidence>
<reference evidence="2" key="1">
    <citation type="submission" date="2023-10" db="EMBL/GenBank/DDBJ databases">
        <authorList>
            <person name="Chen Y."/>
            <person name="Shah S."/>
            <person name="Dougan E. K."/>
            <person name="Thang M."/>
            <person name="Chan C."/>
        </authorList>
    </citation>
    <scope>NUCLEOTIDE SEQUENCE [LARGE SCALE GENOMIC DNA]</scope>
</reference>
<accession>A0ABN9TZ97</accession>
<comment type="caution">
    <text evidence="2">The sequence shown here is derived from an EMBL/GenBank/DDBJ whole genome shotgun (WGS) entry which is preliminary data.</text>
</comment>
<dbReference type="Gene3D" id="3.40.50.300">
    <property type="entry name" value="P-loop containing nucleotide triphosphate hydrolases"/>
    <property type="match status" value="2"/>
</dbReference>
<evidence type="ECO:0000256" key="1">
    <source>
        <dbReference type="SAM" id="MobiDB-lite"/>
    </source>
</evidence>
<gene>
    <name evidence="2" type="ORF">PCOR1329_LOCUS43786</name>
</gene>
<protein>
    <recommendedName>
        <fullName evidence="4">DNA helicase</fullName>
    </recommendedName>
</protein>
<evidence type="ECO:0008006" key="4">
    <source>
        <dbReference type="Google" id="ProtNLM"/>
    </source>
</evidence>
<dbReference type="EMBL" id="CAUYUJ010015265">
    <property type="protein sequence ID" value="CAK0851697.1"/>
    <property type="molecule type" value="Genomic_DNA"/>
</dbReference>
<feature type="region of interest" description="Disordered" evidence="1">
    <location>
        <begin position="1950"/>
        <end position="2001"/>
    </location>
</feature>